<gene>
    <name evidence="8" type="ORF">OIDMADRAFT_48858</name>
</gene>
<keyword evidence="2" id="KW-0677">Repeat</keyword>
<dbReference type="InterPro" id="IPR001680">
    <property type="entry name" value="WD40_rpt"/>
</dbReference>
<dbReference type="InterPro" id="IPR056884">
    <property type="entry name" value="NPHP3-like_N"/>
</dbReference>
<dbReference type="PROSITE" id="PS50294">
    <property type="entry name" value="WD_REPEATS_REGION"/>
    <property type="match status" value="4"/>
</dbReference>
<dbReference type="InterPro" id="IPR015943">
    <property type="entry name" value="WD40/YVTN_repeat-like_dom_sf"/>
</dbReference>
<evidence type="ECO:0000256" key="3">
    <source>
        <dbReference type="ARBA" id="ARBA00038415"/>
    </source>
</evidence>
<evidence type="ECO:0000313" key="9">
    <source>
        <dbReference type="Proteomes" id="UP000054321"/>
    </source>
</evidence>
<comment type="function">
    <text evidence="5">Involved in mitochondrial fission. Acts as an adapter protein required to form mitochondrial fission complexes. Formation of these complexes is required to promote constriction and fission of the mitochondrial compartment at a late step in mitochondrial division.</text>
</comment>
<evidence type="ECO:0000313" key="8">
    <source>
        <dbReference type="EMBL" id="KIN09022.1"/>
    </source>
</evidence>
<organism evidence="8 9">
    <name type="scientific">Oidiodendron maius (strain Zn)</name>
    <dbReference type="NCBI Taxonomy" id="913774"/>
    <lineage>
        <taxon>Eukaryota</taxon>
        <taxon>Fungi</taxon>
        <taxon>Dikarya</taxon>
        <taxon>Ascomycota</taxon>
        <taxon>Pezizomycotina</taxon>
        <taxon>Leotiomycetes</taxon>
        <taxon>Leotiomycetes incertae sedis</taxon>
        <taxon>Myxotrichaceae</taxon>
        <taxon>Oidiodendron</taxon>
    </lineage>
</organism>
<feature type="domain" description="NACHT" evidence="7">
    <location>
        <begin position="14"/>
        <end position="169"/>
    </location>
</feature>
<dbReference type="PANTHER" id="PTHR22847:SF637">
    <property type="entry name" value="WD REPEAT DOMAIN 5B"/>
    <property type="match status" value="1"/>
</dbReference>
<evidence type="ECO:0000256" key="6">
    <source>
        <dbReference type="PROSITE-ProRule" id="PRU00221"/>
    </source>
</evidence>
<feature type="repeat" description="WD" evidence="6">
    <location>
        <begin position="415"/>
        <end position="456"/>
    </location>
</feature>
<dbReference type="EMBL" id="KN832870">
    <property type="protein sequence ID" value="KIN09022.1"/>
    <property type="molecule type" value="Genomic_DNA"/>
</dbReference>
<dbReference type="PROSITE" id="PS50837">
    <property type="entry name" value="NACHT"/>
    <property type="match status" value="1"/>
</dbReference>
<keyword evidence="9" id="KW-1185">Reference proteome</keyword>
<feature type="repeat" description="WD" evidence="6">
    <location>
        <begin position="499"/>
        <end position="540"/>
    </location>
</feature>
<dbReference type="InParanoid" id="A0A0C3I3Q8"/>
<evidence type="ECO:0000256" key="2">
    <source>
        <dbReference type="ARBA" id="ARBA00022737"/>
    </source>
</evidence>
<dbReference type="PROSITE" id="PS50082">
    <property type="entry name" value="WD_REPEATS_2"/>
    <property type="match status" value="4"/>
</dbReference>
<dbReference type="PROSITE" id="PS00678">
    <property type="entry name" value="WD_REPEATS_1"/>
    <property type="match status" value="4"/>
</dbReference>
<dbReference type="InterPro" id="IPR019775">
    <property type="entry name" value="WD40_repeat_CS"/>
</dbReference>
<dbReference type="GO" id="GO:1990234">
    <property type="term" value="C:transferase complex"/>
    <property type="evidence" value="ECO:0007669"/>
    <property type="project" value="UniProtKB-ARBA"/>
</dbReference>
<feature type="repeat" description="WD" evidence="6">
    <location>
        <begin position="457"/>
        <end position="498"/>
    </location>
</feature>
<reference evidence="9" key="2">
    <citation type="submission" date="2015-01" db="EMBL/GenBank/DDBJ databases">
        <title>Evolutionary Origins and Diversification of the Mycorrhizal Mutualists.</title>
        <authorList>
            <consortium name="DOE Joint Genome Institute"/>
            <consortium name="Mycorrhizal Genomics Consortium"/>
            <person name="Kohler A."/>
            <person name="Kuo A."/>
            <person name="Nagy L.G."/>
            <person name="Floudas D."/>
            <person name="Copeland A."/>
            <person name="Barry K.W."/>
            <person name="Cichocki N."/>
            <person name="Veneault-Fourrey C."/>
            <person name="LaButti K."/>
            <person name="Lindquist E.A."/>
            <person name="Lipzen A."/>
            <person name="Lundell T."/>
            <person name="Morin E."/>
            <person name="Murat C."/>
            <person name="Riley R."/>
            <person name="Ohm R."/>
            <person name="Sun H."/>
            <person name="Tunlid A."/>
            <person name="Henrissat B."/>
            <person name="Grigoriev I.V."/>
            <person name="Hibbett D.S."/>
            <person name="Martin F."/>
        </authorList>
    </citation>
    <scope>NUCLEOTIDE SEQUENCE [LARGE SCALE GENOMIC DNA]</scope>
    <source>
        <strain evidence="9">Zn</strain>
    </source>
</reference>
<dbReference type="Gene3D" id="2.130.10.10">
    <property type="entry name" value="YVTN repeat-like/Quinoprotein amine dehydrogenase"/>
    <property type="match status" value="2"/>
</dbReference>
<proteinExistence type="inferred from homology"/>
<evidence type="ECO:0000259" key="7">
    <source>
        <dbReference type="PROSITE" id="PS50837"/>
    </source>
</evidence>
<keyword evidence="1 6" id="KW-0853">WD repeat</keyword>
<sequence length="693" mass="77754">MPDFQQWRNDEEKQILWVKGDPRKGKTMLLCGIVNELENTKAKTDLLSYFFCQATDLRISNATAVLQGLLFLLINQQPSLVSHIRTRHDHAGRTLFEDANTWYALYEIFTNILQDPSLSSTFLVIDSLDECVKDMPKLLDFIVQKSSISPSVKWITSSRSWPDIEESLERVSCKVLALIAVTYRPITLKELISLIETLEDMSDLESLRDIISLCGSLLTVRKDTIYFVHQSVKDYLFGKVSKKFFPSGEREAHYIVFSRSLQVMSRRLQRDIYNLEDPGVSIDQVEQPKQDPLAAVRYSCIYWVDHLYACSRNASQINDYQDSGVVDGFIRTKYLYWLEALSLCRNMSHGVVSMAKLQALFEEIGDTATLIELVRDARRFIMYHKWIIDNFPLQAYASALLFNIGDNWGACLQTLEGHTKGVQSVAFSHDSTWLASASADCTVKIWDIASGECLQTLEGHKAWIWSVAFSHDSSQLASGSTDHAVKIWDMASGKCLYTLNGHRNSVYSVAFSHDSTRLASASEDHTVNIWNTSSGECQYTTEGHSEAVLSVAFSHDSTKLVSASIDHAVKIWDMASGKCLQTLTIGMISPKISFDTTGSYLYTAIGAINIDASLSSTATKAAGAQNSRYQGWALSLDRAWITYKSMNRVWIPLEYRPSRSTVLGTKSGIGVGSGKVWICDFKIDNALDSRHST</sequence>
<evidence type="ECO:0000256" key="1">
    <source>
        <dbReference type="ARBA" id="ARBA00022574"/>
    </source>
</evidence>
<dbReference type="PANTHER" id="PTHR22847">
    <property type="entry name" value="WD40 REPEAT PROTEIN"/>
    <property type="match status" value="1"/>
</dbReference>
<feature type="repeat" description="WD" evidence="6">
    <location>
        <begin position="541"/>
        <end position="582"/>
    </location>
</feature>
<dbReference type="STRING" id="913774.A0A0C3I3Q8"/>
<evidence type="ECO:0000256" key="5">
    <source>
        <dbReference type="ARBA" id="ARBA00043913"/>
    </source>
</evidence>
<dbReference type="InterPro" id="IPR007111">
    <property type="entry name" value="NACHT_NTPase"/>
</dbReference>
<reference evidence="8 9" key="1">
    <citation type="submission" date="2014-04" db="EMBL/GenBank/DDBJ databases">
        <authorList>
            <consortium name="DOE Joint Genome Institute"/>
            <person name="Kuo A."/>
            <person name="Martino E."/>
            <person name="Perotto S."/>
            <person name="Kohler A."/>
            <person name="Nagy L.G."/>
            <person name="Floudas D."/>
            <person name="Copeland A."/>
            <person name="Barry K.W."/>
            <person name="Cichocki N."/>
            <person name="Veneault-Fourrey C."/>
            <person name="LaButti K."/>
            <person name="Lindquist E.A."/>
            <person name="Lipzen A."/>
            <person name="Lundell T."/>
            <person name="Morin E."/>
            <person name="Murat C."/>
            <person name="Sun H."/>
            <person name="Tunlid A."/>
            <person name="Henrissat B."/>
            <person name="Grigoriev I.V."/>
            <person name="Hibbett D.S."/>
            <person name="Martin F."/>
            <person name="Nordberg H.P."/>
            <person name="Cantor M.N."/>
            <person name="Hua S.X."/>
        </authorList>
    </citation>
    <scope>NUCLEOTIDE SEQUENCE [LARGE SCALE GENOMIC DNA]</scope>
    <source>
        <strain evidence="8 9">Zn</strain>
    </source>
</reference>
<dbReference type="Gene3D" id="3.40.50.300">
    <property type="entry name" value="P-loop containing nucleotide triphosphate hydrolases"/>
    <property type="match status" value="1"/>
</dbReference>
<dbReference type="Pfam" id="PF00400">
    <property type="entry name" value="WD40"/>
    <property type="match status" value="4"/>
</dbReference>
<dbReference type="Proteomes" id="UP000054321">
    <property type="component" value="Unassembled WGS sequence"/>
</dbReference>
<comment type="similarity">
    <text evidence="3">Belongs to the WD repeat MDV1/CAF4 family.</text>
</comment>
<dbReference type="InterPro" id="IPR027417">
    <property type="entry name" value="P-loop_NTPase"/>
</dbReference>
<dbReference type="HOGENOM" id="CLU_000288_6_16_1"/>
<accession>A0A0C3I3Q8</accession>
<dbReference type="OrthoDB" id="538223at2759"/>
<dbReference type="CDD" id="cd00200">
    <property type="entry name" value="WD40"/>
    <property type="match status" value="1"/>
</dbReference>
<evidence type="ECO:0000256" key="4">
    <source>
        <dbReference type="ARBA" id="ARBA00039789"/>
    </source>
</evidence>
<dbReference type="Pfam" id="PF24883">
    <property type="entry name" value="NPHP3_N"/>
    <property type="match status" value="1"/>
</dbReference>
<dbReference type="SUPFAM" id="SSF50978">
    <property type="entry name" value="WD40 repeat-like"/>
    <property type="match status" value="1"/>
</dbReference>
<protein>
    <recommendedName>
        <fullName evidence="4">Mitochondrial division protein 1</fullName>
    </recommendedName>
</protein>
<dbReference type="AlphaFoldDB" id="A0A0C3I3Q8"/>
<dbReference type="InterPro" id="IPR036322">
    <property type="entry name" value="WD40_repeat_dom_sf"/>
</dbReference>
<dbReference type="SMART" id="SM00320">
    <property type="entry name" value="WD40"/>
    <property type="match status" value="4"/>
</dbReference>
<name>A0A0C3I3Q8_OIDMZ</name>
<dbReference type="InterPro" id="IPR020472">
    <property type="entry name" value="WD40_PAC1"/>
</dbReference>
<dbReference type="PRINTS" id="PR00320">
    <property type="entry name" value="GPROTEINBRPT"/>
</dbReference>